<evidence type="ECO:0000313" key="9">
    <source>
        <dbReference type="RefSeq" id="XP_003742180.2"/>
    </source>
</evidence>
<sequence>MSMSRSAILSWVICLMIIVDQAPQASLADKNRDFHISSLCSGDRGFPQYKVVQGAVLTSESENNLDCVITFQTDSILQKFMIRFEKLALDCNDHLTIFDGAHAIGKSKVDLSCRSTLADVGTIFTQSNYVTLKYTTDSFSKPNNGFKLVITAYKDMNNPKHEQLFCQQYTCGQLQQYCISRDLLCDGVNHCGDESDENENAQCYDSGSSGHQILGLQIALFSTLLVIAFAFCVLCILAVIWCMCRTESQKVITTQVVLHDKGHFDDSNIRTSFDETTLTHFGTLREKTDQKFSDIQFGSQFIFPLQSPTNPSEKSMTQLAPEDNWLV</sequence>
<evidence type="ECO:0000256" key="5">
    <source>
        <dbReference type="SAM" id="Phobius"/>
    </source>
</evidence>
<feature type="signal peptide" evidence="6">
    <location>
        <begin position="1"/>
        <end position="28"/>
    </location>
</feature>
<dbReference type="InterPro" id="IPR042333">
    <property type="entry name" value="LRAD2/Mig-13-like"/>
</dbReference>
<feature type="disulfide bond" evidence="2">
    <location>
        <begin position="40"/>
        <end position="67"/>
    </location>
</feature>
<keyword evidence="5" id="KW-0472">Membrane</keyword>
<dbReference type="AlphaFoldDB" id="A0AAJ6QSA6"/>
<dbReference type="InterPro" id="IPR035914">
    <property type="entry name" value="Sperma_CUB_dom_sf"/>
</dbReference>
<name>A0AAJ6QSA6_9ACAR</name>
<dbReference type="SUPFAM" id="SSF49854">
    <property type="entry name" value="Spermadhesin, CUB domain"/>
    <property type="match status" value="1"/>
</dbReference>
<keyword evidence="5" id="KW-0812">Transmembrane</keyword>
<dbReference type="InterPro" id="IPR002172">
    <property type="entry name" value="LDrepeatLR_classA_rpt"/>
</dbReference>
<dbReference type="Gene3D" id="2.60.120.290">
    <property type="entry name" value="Spermadhesin, CUB domain"/>
    <property type="match status" value="1"/>
</dbReference>
<dbReference type="PANTHER" id="PTHR24652:SF69">
    <property type="entry name" value="CUB DOMAIN-CONTAINING PROTEIN"/>
    <property type="match status" value="1"/>
</dbReference>
<feature type="domain" description="CUB" evidence="7">
    <location>
        <begin position="40"/>
        <end position="153"/>
    </location>
</feature>
<protein>
    <submittedName>
        <fullName evidence="9">Uncharacterized protein LOC100903310</fullName>
    </submittedName>
</protein>
<comment type="caution">
    <text evidence="3">Lacks conserved residue(s) required for the propagation of feature annotation.</text>
</comment>
<gene>
    <name evidence="9" type="primary">LOC100903310</name>
</gene>
<keyword evidence="8" id="KW-1185">Reference proteome</keyword>
<reference evidence="9" key="1">
    <citation type="submission" date="2025-08" db="UniProtKB">
        <authorList>
            <consortium name="RefSeq"/>
        </authorList>
    </citation>
    <scope>IDENTIFICATION</scope>
</reference>
<dbReference type="SUPFAM" id="SSF57424">
    <property type="entry name" value="LDL receptor-like module"/>
    <property type="match status" value="1"/>
</dbReference>
<feature type="chain" id="PRO_5042612098" evidence="6">
    <location>
        <begin position="29"/>
        <end position="327"/>
    </location>
</feature>
<keyword evidence="1 3" id="KW-1015">Disulfide bond</keyword>
<evidence type="ECO:0000256" key="3">
    <source>
        <dbReference type="PROSITE-ProRule" id="PRU00124"/>
    </source>
</evidence>
<dbReference type="Proteomes" id="UP000694867">
    <property type="component" value="Unplaced"/>
</dbReference>
<keyword evidence="6" id="KW-0732">Signal</keyword>
<feature type="compositionally biased region" description="Polar residues" evidence="4">
    <location>
        <begin position="307"/>
        <end position="318"/>
    </location>
</feature>
<dbReference type="SMART" id="SM00192">
    <property type="entry name" value="LDLa"/>
    <property type="match status" value="1"/>
</dbReference>
<dbReference type="PROSITE" id="PS01180">
    <property type="entry name" value="CUB"/>
    <property type="match status" value="1"/>
</dbReference>
<accession>A0AAJ6QSA6</accession>
<evidence type="ECO:0000313" key="8">
    <source>
        <dbReference type="Proteomes" id="UP000694867"/>
    </source>
</evidence>
<dbReference type="KEGG" id="goe:100903310"/>
<keyword evidence="5" id="KW-1133">Transmembrane helix</keyword>
<feature type="transmembrane region" description="Helical" evidence="5">
    <location>
        <begin position="218"/>
        <end position="242"/>
    </location>
</feature>
<evidence type="ECO:0000256" key="6">
    <source>
        <dbReference type="SAM" id="SignalP"/>
    </source>
</evidence>
<feature type="region of interest" description="Disordered" evidence="4">
    <location>
        <begin position="307"/>
        <end position="327"/>
    </location>
</feature>
<evidence type="ECO:0000256" key="2">
    <source>
        <dbReference type="PROSITE-ProRule" id="PRU00059"/>
    </source>
</evidence>
<proteinExistence type="predicted"/>
<dbReference type="CDD" id="cd00112">
    <property type="entry name" value="LDLa"/>
    <property type="match status" value="1"/>
</dbReference>
<evidence type="ECO:0000259" key="7">
    <source>
        <dbReference type="PROSITE" id="PS01180"/>
    </source>
</evidence>
<evidence type="ECO:0000256" key="4">
    <source>
        <dbReference type="SAM" id="MobiDB-lite"/>
    </source>
</evidence>
<dbReference type="RefSeq" id="XP_003742180.2">
    <property type="nucleotide sequence ID" value="XM_003742132.2"/>
</dbReference>
<dbReference type="InterPro" id="IPR023415">
    <property type="entry name" value="LDLR_class-A_CS"/>
</dbReference>
<feature type="disulfide bond" evidence="3">
    <location>
        <begin position="166"/>
        <end position="178"/>
    </location>
</feature>
<organism evidence="8 9">
    <name type="scientific">Galendromus occidentalis</name>
    <name type="common">western predatory mite</name>
    <dbReference type="NCBI Taxonomy" id="34638"/>
    <lineage>
        <taxon>Eukaryota</taxon>
        <taxon>Metazoa</taxon>
        <taxon>Ecdysozoa</taxon>
        <taxon>Arthropoda</taxon>
        <taxon>Chelicerata</taxon>
        <taxon>Arachnida</taxon>
        <taxon>Acari</taxon>
        <taxon>Parasitiformes</taxon>
        <taxon>Mesostigmata</taxon>
        <taxon>Gamasina</taxon>
        <taxon>Phytoseioidea</taxon>
        <taxon>Phytoseiidae</taxon>
        <taxon>Typhlodrominae</taxon>
        <taxon>Galendromus</taxon>
    </lineage>
</organism>
<dbReference type="InterPro" id="IPR000859">
    <property type="entry name" value="CUB_dom"/>
</dbReference>
<dbReference type="PANTHER" id="PTHR24652">
    <property type="entry name" value="LOW-DENSITY LIPOPROTEIN RECEPTOR CLASS A DOMAIN-CONTAINING PROTEIN 2"/>
    <property type="match status" value="1"/>
</dbReference>
<dbReference type="PROSITE" id="PS50068">
    <property type="entry name" value="LDLRA_2"/>
    <property type="match status" value="1"/>
</dbReference>
<dbReference type="PROSITE" id="PS01209">
    <property type="entry name" value="LDLRA_1"/>
    <property type="match status" value="1"/>
</dbReference>
<dbReference type="InterPro" id="IPR036055">
    <property type="entry name" value="LDL_receptor-like_sf"/>
</dbReference>
<evidence type="ECO:0000256" key="1">
    <source>
        <dbReference type="ARBA" id="ARBA00023157"/>
    </source>
</evidence>
<dbReference type="GeneID" id="100903310"/>
<dbReference type="Gene3D" id="4.10.400.10">
    <property type="entry name" value="Low-density Lipoprotein Receptor"/>
    <property type="match status" value="1"/>
</dbReference>